<evidence type="ECO:0000313" key="3">
    <source>
        <dbReference type="Proteomes" id="UP000324222"/>
    </source>
</evidence>
<sequence>MYHKSIPCLAQTSIKIRAAFQRGESSAAPSPPPASHQAVRQAASYVRPPRYTTQHFTVTQATPPGRNKSLGCHRIVVGKVVGLNAEPLLRVPRIAAGNPAASATQPQSVVLVNIGILSLAIAVSSRMQARSSAQGAAGPMYTGRTDTRHSSSRMGVRQWGPVALCMAARCSPAERPHCET</sequence>
<organism evidence="2 3">
    <name type="scientific">Portunus trituberculatus</name>
    <name type="common">Swimming crab</name>
    <name type="synonym">Neptunus trituberculatus</name>
    <dbReference type="NCBI Taxonomy" id="210409"/>
    <lineage>
        <taxon>Eukaryota</taxon>
        <taxon>Metazoa</taxon>
        <taxon>Ecdysozoa</taxon>
        <taxon>Arthropoda</taxon>
        <taxon>Crustacea</taxon>
        <taxon>Multicrustacea</taxon>
        <taxon>Malacostraca</taxon>
        <taxon>Eumalacostraca</taxon>
        <taxon>Eucarida</taxon>
        <taxon>Decapoda</taxon>
        <taxon>Pleocyemata</taxon>
        <taxon>Brachyura</taxon>
        <taxon>Eubrachyura</taxon>
        <taxon>Portunoidea</taxon>
        <taxon>Portunidae</taxon>
        <taxon>Portuninae</taxon>
        <taxon>Portunus</taxon>
    </lineage>
</organism>
<reference evidence="2 3" key="1">
    <citation type="submission" date="2019-05" db="EMBL/GenBank/DDBJ databases">
        <title>Another draft genome of Portunus trituberculatus and its Hox gene families provides insights of decapod evolution.</title>
        <authorList>
            <person name="Jeong J.-H."/>
            <person name="Song I."/>
            <person name="Kim S."/>
            <person name="Choi T."/>
            <person name="Kim D."/>
            <person name="Ryu S."/>
            <person name="Kim W."/>
        </authorList>
    </citation>
    <scope>NUCLEOTIDE SEQUENCE [LARGE SCALE GENOMIC DNA]</scope>
    <source>
        <tissue evidence="2">Muscle</tissue>
    </source>
</reference>
<dbReference type="AlphaFoldDB" id="A0A5B7CLM1"/>
<accession>A0A5B7CLM1</accession>
<protein>
    <submittedName>
        <fullName evidence="2">Uncharacterized protein</fullName>
    </submittedName>
</protein>
<keyword evidence="3" id="KW-1185">Reference proteome</keyword>
<comment type="caution">
    <text evidence="2">The sequence shown here is derived from an EMBL/GenBank/DDBJ whole genome shotgun (WGS) entry which is preliminary data.</text>
</comment>
<dbReference type="Proteomes" id="UP000324222">
    <property type="component" value="Unassembled WGS sequence"/>
</dbReference>
<dbReference type="EMBL" id="VSRR010000063">
    <property type="protein sequence ID" value="MPC09306.1"/>
    <property type="molecule type" value="Genomic_DNA"/>
</dbReference>
<name>A0A5B7CLM1_PORTR</name>
<feature type="region of interest" description="Disordered" evidence="1">
    <location>
        <begin position="21"/>
        <end position="43"/>
    </location>
</feature>
<evidence type="ECO:0000256" key="1">
    <source>
        <dbReference type="SAM" id="MobiDB-lite"/>
    </source>
</evidence>
<feature type="region of interest" description="Disordered" evidence="1">
    <location>
        <begin position="134"/>
        <end position="153"/>
    </location>
</feature>
<proteinExistence type="predicted"/>
<evidence type="ECO:0000313" key="2">
    <source>
        <dbReference type="EMBL" id="MPC09306.1"/>
    </source>
</evidence>
<gene>
    <name evidence="2" type="ORF">E2C01_001914</name>
</gene>